<dbReference type="RefSeq" id="WP_345615802.1">
    <property type="nucleotide sequence ID" value="NZ_BAABJV010000019.1"/>
</dbReference>
<evidence type="ECO:0000259" key="3">
    <source>
        <dbReference type="Pfam" id="PF05532"/>
    </source>
</evidence>
<dbReference type="EMBL" id="BAABJV010000019">
    <property type="protein sequence ID" value="GAA4792685.1"/>
    <property type="molecule type" value="Genomic_DNA"/>
</dbReference>
<dbReference type="Pfam" id="PF05532">
    <property type="entry name" value="CsbD"/>
    <property type="match status" value="1"/>
</dbReference>
<organism evidence="4 5">
    <name type="scientific">Streptomyces sanyensis</name>
    <dbReference type="NCBI Taxonomy" id="568869"/>
    <lineage>
        <taxon>Bacteria</taxon>
        <taxon>Bacillati</taxon>
        <taxon>Actinomycetota</taxon>
        <taxon>Actinomycetes</taxon>
        <taxon>Kitasatosporales</taxon>
        <taxon>Streptomycetaceae</taxon>
        <taxon>Streptomyces</taxon>
    </lineage>
</organism>
<feature type="region of interest" description="Disordered" evidence="2">
    <location>
        <begin position="1"/>
        <end position="57"/>
    </location>
</feature>
<evidence type="ECO:0000256" key="2">
    <source>
        <dbReference type="SAM" id="MobiDB-lite"/>
    </source>
</evidence>
<dbReference type="InterPro" id="IPR008462">
    <property type="entry name" value="CsbD"/>
</dbReference>
<gene>
    <name evidence="4" type="ORF">GCM10023329_50980</name>
</gene>
<dbReference type="Proteomes" id="UP001501147">
    <property type="component" value="Unassembled WGS sequence"/>
</dbReference>
<proteinExistence type="inferred from homology"/>
<evidence type="ECO:0000313" key="5">
    <source>
        <dbReference type="Proteomes" id="UP001501147"/>
    </source>
</evidence>
<dbReference type="InterPro" id="IPR036629">
    <property type="entry name" value="YjbJ_sf"/>
</dbReference>
<name>A0ABP9B9Y5_9ACTN</name>
<keyword evidence="5" id="KW-1185">Reference proteome</keyword>
<comment type="similarity">
    <text evidence="1">Belongs to the UPF0337 (CsbD) family.</text>
</comment>
<dbReference type="SUPFAM" id="SSF69047">
    <property type="entry name" value="Hypothetical protein YjbJ"/>
    <property type="match status" value="1"/>
</dbReference>
<accession>A0ABP9B9Y5</accession>
<dbReference type="Gene3D" id="1.10.1470.10">
    <property type="entry name" value="YjbJ"/>
    <property type="match status" value="1"/>
</dbReference>
<evidence type="ECO:0000313" key="4">
    <source>
        <dbReference type="EMBL" id="GAA4792685.1"/>
    </source>
</evidence>
<reference evidence="5" key="1">
    <citation type="journal article" date="2019" name="Int. J. Syst. Evol. Microbiol.">
        <title>The Global Catalogue of Microorganisms (GCM) 10K type strain sequencing project: providing services to taxonomists for standard genome sequencing and annotation.</title>
        <authorList>
            <consortium name="The Broad Institute Genomics Platform"/>
            <consortium name="The Broad Institute Genome Sequencing Center for Infectious Disease"/>
            <person name="Wu L."/>
            <person name="Ma J."/>
        </authorList>
    </citation>
    <scope>NUCLEOTIDE SEQUENCE [LARGE SCALE GENOMIC DNA]</scope>
    <source>
        <strain evidence="5">JCM 18324</strain>
    </source>
</reference>
<evidence type="ECO:0000256" key="1">
    <source>
        <dbReference type="ARBA" id="ARBA00009129"/>
    </source>
</evidence>
<protein>
    <submittedName>
        <fullName evidence="4">CsbD family protein</fullName>
    </submittedName>
</protein>
<sequence length="57" mass="6503">MSGEKKAKARVEQVRGKVKETLGRALGDERKTAEGRTERSKGDARQAKEKIKDMFRR</sequence>
<comment type="caution">
    <text evidence="4">The sequence shown here is derived from an EMBL/GenBank/DDBJ whole genome shotgun (WGS) entry which is preliminary data.</text>
</comment>
<feature type="domain" description="CsbD-like" evidence="3">
    <location>
        <begin position="6"/>
        <end position="56"/>
    </location>
</feature>